<dbReference type="Proteomes" id="UP000717696">
    <property type="component" value="Unassembled WGS sequence"/>
</dbReference>
<evidence type="ECO:0000256" key="2">
    <source>
        <dbReference type="SAM" id="Phobius"/>
    </source>
</evidence>
<protein>
    <submittedName>
        <fullName evidence="3">Uncharacterized protein</fullName>
    </submittedName>
</protein>
<name>A0A9P9E9M5_9HYPO</name>
<organism evidence="3 4">
    <name type="scientific">Dactylonectria estremocensis</name>
    <dbReference type="NCBI Taxonomy" id="1079267"/>
    <lineage>
        <taxon>Eukaryota</taxon>
        <taxon>Fungi</taxon>
        <taxon>Dikarya</taxon>
        <taxon>Ascomycota</taxon>
        <taxon>Pezizomycotina</taxon>
        <taxon>Sordariomycetes</taxon>
        <taxon>Hypocreomycetidae</taxon>
        <taxon>Hypocreales</taxon>
        <taxon>Nectriaceae</taxon>
        <taxon>Dactylonectria</taxon>
    </lineage>
</organism>
<dbReference type="EMBL" id="JAGMUU010000018">
    <property type="protein sequence ID" value="KAH7133176.1"/>
    <property type="molecule type" value="Genomic_DNA"/>
</dbReference>
<evidence type="ECO:0000313" key="3">
    <source>
        <dbReference type="EMBL" id="KAH7133176.1"/>
    </source>
</evidence>
<accession>A0A9P9E9M5</accession>
<feature type="transmembrane region" description="Helical" evidence="2">
    <location>
        <begin position="12"/>
        <end position="36"/>
    </location>
</feature>
<evidence type="ECO:0000313" key="4">
    <source>
        <dbReference type="Proteomes" id="UP000717696"/>
    </source>
</evidence>
<reference evidence="3" key="1">
    <citation type="journal article" date="2021" name="Nat. Commun.">
        <title>Genetic determinants of endophytism in the Arabidopsis root mycobiome.</title>
        <authorList>
            <person name="Mesny F."/>
            <person name="Miyauchi S."/>
            <person name="Thiergart T."/>
            <person name="Pickel B."/>
            <person name="Atanasova L."/>
            <person name="Karlsson M."/>
            <person name="Huettel B."/>
            <person name="Barry K.W."/>
            <person name="Haridas S."/>
            <person name="Chen C."/>
            <person name="Bauer D."/>
            <person name="Andreopoulos W."/>
            <person name="Pangilinan J."/>
            <person name="LaButti K."/>
            <person name="Riley R."/>
            <person name="Lipzen A."/>
            <person name="Clum A."/>
            <person name="Drula E."/>
            <person name="Henrissat B."/>
            <person name="Kohler A."/>
            <person name="Grigoriev I.V."/>
            <person name="Martin F.M."/>
            <person name="Hacquard S."/>
        </authorList>
    </citation>
    <scope>NUCLEOTIDE SEQUENCE</scope>
    <source>
        <strain evidence="3">MPI-CAGE-AT-0021</strain>
    </source>
</reference>
<comment type="caution">
    <text evidence="3">The sequence shown here is derived from an EMBL/GenBank/DDBJ whole genome shotgun (WGS) entry which is preliminary data.</text>
</comment>
<feature type="region of interest" description="Disordered" evidence="1">
    <location>
        <begin position="73"/>
        <end position="93"/>
    </location>
</feature>
<keyword evidence="2" id="KW-0472">Membrane</keyword>
<gene>
    <name evidence="3" type="ORF">B0J13DRAFT_529098</name>
</gene>
<evidence type="ECO:0000256" key="1">
    <source>
        <dbReference type="SAM" id="MobiDB-lite"/>
    </source>
</evidence>
<keyword evidence="2" id="KW-0812">Transmembrane</keyword>
<proteinExistence type="predicted"/>
<keyword evidence="2" id="KW-1133">Transmembrane helix</keyword>
<sequence>MTKRQRPVSISCWSWAIANILILVFALPSGNFPMILSSSDLLVTKRHIYQIINIEILKATTLPKGVPLFSGKPTTKRKKATTAKYNPETDGPHKSGPCSILPINEKLILHEKTKLYLEVVLILGDCSDKCKSTGFAMDKARDVAREKRCALRRDPSVIRSSFLLAIILLFRPSST</sequence>
<dbReference type="AlphaFoldDB" id="A0A9P9E9M5"/>
<keyword evidence="4" id="KW-1185">Reference proteome</keyword>